<evidence type="ECO:0000259" key="8">
    <source>
        <dbReference type="Pfam" id="PF01773"/>
    </source>
</evidence>
<gene>
    <name evidence="11" type="ORF">SAMN05443144_109156</name>
</gene>
<feature type="transmembrane region" description="Helical" evidence="7">
    <location>
        <begin position="110"/>
        <end position="130"/>
    </location>
</feature>
<dbReference type="OrthoDB" id="9766455at2"/>
<dbReference type="InterPro" id="IPR002668">
    <property type="entry name" value="CNT_N_dom"/>
</dbReference>
<feature type="domain" description="Nucleoside transporter/FeoB GTPase Gate" evidence="10">
    <location>
        <begin position="107"/>
        <end position="207"/>
    </location>
</feature>
<feature type="transmembrane region" description="Helical" evidence="7">
    <location>
        <begin position="28"/>
        <end position="48"/>
    </location>
</feature>
<evidence type="ECO:0000256" key="4">
    <source>
        <dbReference type="ARBA" id="ARBA00022692"/>
    </source>
</evidence>
<comment type="similarity">
    <text evidence="2">Belongs to the concentrative nucleoside transporter (CNT) (TC 2.A.41) family.</text>
</comment>
<dbReference type="Pfam" id="PF07670">
    <property type="entry name" value="Gate"/>
    <property type="match status" value="1"/>
</dbReference>
<dbReference type="InterPro" id="IPR008276">
    <property type="entry name" value="C_nuclsd_transpt"/>
</dbReference>
<feature type="transmembrane region" description="Helical" evidence="7">
    <location>
        <begin position="182"/>
        <end position="202"/>
    </location>
</feature>
<keyword evidence="3" id="KW-1003">Cell membrane</keyword>
<dbReference type="Pfam" id="PF07662">
    <property type="entry name" value="Nucleos_tra2_C"/>
    <property type="match status" value="1"/>
</dbReference>
<dbReference type="GO" id="GO:0015293">
    <property type="term" value="F:symporter activity"/>
    <property type="evidence" value="ECO:0007669"/>
    <property type="project" value="TreeGrafter"/>
</dbReference>
<sequence length="444" mass="47085">MIDILRGILGMAAIIAIALAFSRNKKEINWQLVGTGLSLQFVLAVFILKGRNMAEYWSPLGWPKDFFSWVSSFFVIVLDFTTEGAEFIFGDLALSPGMDDSMGNFFAFQVLPTIIFFASLTAILYHYGILQRLVQYMAKGMQRLMGTSGAESLSVISNIFVGQTEAPLVVEPYIKKMTKSELLAVMTGGMATIAGGVMAAYVQMLGNSYAQAHEVSLDVGRLMFAEQLLGASLMAAPAALVIAKILYPETDEPATSGEVKIEVEQTDANGIDAAATGAATGLKLAANVGAMLLAFIALLAMGNYFLERFGNLTGLNAVIPEGSLRIETLLGWLLAPVAFIVGVPWADAVNMGSLLGTKVVLNEFVAYLQLSDMVGNASLSPKTITMATFALCGFANFSSIAIQIGGIGGLAPSRKSELAQFGLKAVLAGTLANLMTATIAGMLF</sequence>
<dbReference type="GO" id="GO:0005337">
    <property type="term" value="F:nucleoside transmembrane transporter activity"/>
    <property type="evidence" value="ECO:0007669"/>
    <property type="project" value="InterPro"/>
</dbReference>
<dbReference type="PANTHER" id="PTHR10590">
    <property type="entry name" value="SODIUM/NUCLEOSIDE COTRANSPORTER"/>
    <property type="match status" value="1"/>
</dbReference>
<dbReference type="STRING" id="1194090.SAMN05443144_109156"/>
<evidence type="ECO:0000256" key="6">
    <source>
        <dbReference type="ARBA" id="ARBA00023136"/>
    </source>
</evidence>
<comment type="subcellular location">
    <subcellularLocation>
        <location evidence="1">Cell membrane</location>
        <topology evidence="1">Multi-pass membrane protein</topology>
    </subcellularLocation>
</comment>
<evidence type="ECO:0000259" key="10">
    <source>
        <dbReference type="Pfam" id="PF07670"/>
    </source>
</evidence>
<evidence type="ECO:0000256" key="7">
    <source>
        <dbReference type="SAM" id="Phobius"/>
    </source>
</evidence>
<name>A0A1M5CA58_9BACT</name>
<dbReference type="InterPro" id="IPR011657">
    <property type="entry name" value="CNT_C_dom"/>
</dbReference>
<reference evidence="11 12" key="1">
    <citation type="submission" date="2016-11" db="EMBL/GenBank/DDBJ databases">
        <authorList>
            <person name="Jaros S."/>
            <person name="Januszkiewicz K."/>
            <person name="Wedrychowicz H."/>
        </authorList>
    </citation>
    <scope>NUCLEOTIDE SEQUENCE [LARGE SCALE GENOMIC DNA]</scope>
    <source>
        <strain evidence="11 12">DSM 21986</strain>
    </source>
</reference>
<evidence type="ECO:0000313" key="11">
    <source>
        <dbReference type="EMBL" id="SHF51608.1"/>
    </source>
</evidence>
<keyword evidence="4 7" id="KW-0812">Transmembrane</keyword>
<dbReference type="AlphaFoldDB" id="A0A1M5CA58"/>
<evidence type="ECO:0000259" key="9">
    <source>
        <dbReference type="Pfam" id="PF07662"/>
    </source>
</evidence>
<feature type="transmembrane region" description="Helical" evidence="7">
    <location>
        <begin position="423"/>
        <end position="443"/>
    </location>
</feature>
<dbReference type="PANTHER" id="PTHR10590:SF4">
    <property type="entry name" value="SOLUTE CARRIER FAMILY 28 MEMBER 3"/>
    <property type="match status" value="1"/>
</dbReference>
<organism evidence="11 12">
    <name type="scientific">Fodinibius roseus</name>
    <dbReference type="NCBI Taxonomy" id="1194090"/>
    <lineage>
        <taxon>Bacteria</taxon>
        <taxon>Pseudomonadati</taxon>
        <taxon>Balneolota</taxon>
        <taxon>Balneolia</taxon>
        <taxon>Balneolales</taxon>
        <taxon>Balneolaceae</taxon>
        <taxon>Fodinibius</taxon>
    </lineage>
</organism>
<feature type="transmembrane region" description="Helical" evidence="7">
    <location>
        <begin position="5"/>
        <end position="22"/>
    </location>
</feature>
<dbReference type="RefSeq" id="WP_073063332.1">
    <property type="nucleotide sequence ID" value="NZ_FQUS01000009.1"/>
</dbReference>
<keyword evidence="5 7" id="KW-1133">Transmembrane helix</keyword>
<feature type="domain" description="Concentrative nucleoside transporter C-terminal" evidence="9">
    <location>
        <begin position="228"/>
        <end position="441"/>
    </location>
</feature>
<dbReference type="EMBL" id="FQUS01000009">
    <property type="protein sequence ID" value="SHF51608.1"/>
    <property type="molecule type" value="Genomic_DNA"/>
</dbReference>
<feature type="transmembrane region" description="Helical" evidence="7">
    <location>
        <begin position="284"/>
        <end position="306"/>
    </location>
</feature>
<feature type="transmembrane region" description="Helical" evidence="7">
    <location>
        <begin position="386"/>
        <end position="411"/>
    </location>
</feature>
<protein>
    <submittedName>
        <fullName evidence="11">Concentrative nucleoside transporter, CNT family</fullName>
    </submittedName>
</protein>
<evidence type="ECO:0000256" key="5">
    <source>
        <dbReference type="ARBA" id="ARBA00022989"/>
    </source>
</evidence>
<proteinExistence type="inferred from homology"/>
<evidence type="ECO:0000256" key="2">
    <source>
        <dbReference type="ARBA" id="ARBA00009033"/>
    </source>
</evidence>
<keyword evidence="12" id="KW-1185">Reference proteome</keyword>
<evidence type="ECO:0000256" key="3">
    <source>
        <dbReference type="ARBA" id="ARBA00022475"/>
    </source>
</evidence>
<keyword evidence="6 7" id="KW-0472">Membrane</keyword>
<evidence type="ECO:0000313" key="12">
    <source>
        <dbReference type="Proteomes" id="UP000184041"/>
    </source>
</evidence>
<feature type="transmembrane region" description="Helical" evidence="7">
    <location>
        <begin position="326"/>
        <end position="346"/>
    </location>
</feature>
<dbReference type="GO" id="GO:0005886">
    <property type="term" value="C:plasma membrane"/>
    <property type="evidence" value="ECO:0007669"/>
    <property type="project" value="UniProtKB-SubCell"/>
</dbReference>
<dbReference type="Pfam" id="PF01773">
    <property type="entry name" value="Nucleos_tra2_N"/>
    <property type="match status" value="1"/>
</dbReference>
<dbReference type="InterPro" id="IPR011642">
    <property type="entry name" value="Gate_dom"/>
</dbReference>
<accession>A0A1M5CA58</accession>
<evidence type="ECO:0000256" key="1">
    <source>
        <dbReference type="ARBA" id="ARBA00004651"/>
    </source>
</evidence>
<feature type="domain" description="Concentrative nucleoside transporter N-terminal" evidence="8">
    <location>
        <begin position="9"/>
        <end position="92"/>
    </location>
</feature>
<dbReference type="Proteomes" id="UP000184041">
    <property type="component" value="Unassembled WGS sequence"/>
</dbReference>